<evidence type="ECO:0000313" key="3">
    <source>
        <dbReference type="RefSeq" id="XP_053541801.1"/>
    </source>
</evidence>
<keyword evidence="2" id="KW-1185">Reference proteome</keyword>
<reference evidence="3" key="2">
    <citation type="submission" date="2025-08" db="UniProtKB">
        <authorList>
            <consortium name="RefSeq"/>
        </authorList>
    </citation>
    <scope>IDENTIFICATION</scope>
    <source>
        <tissue evidence="3">Blood</tissue>
    </source>
</reference>
<dbReference type="Proteomes" id="UP000221080">
    <property type="component" value="Chromosome 14"/>
</dbReference>
<evidence type="ECO:0000259" key="1">
    <source>
        <dbReference type="Pfam" id="PF00021"/>
    </source>
</evidence>
<gene>
    <name evidence="3" type="primary">LOC108274815</name>
</gene>
<evidence type="ECO:0000313" key="2">
    <source>
        <dbReference type="Proteomes" id="UP000221080"/>
    </source>
</evidence>
<proteinExistence type="predicted"/>
<dbReference type="InterPro" id="IPR016054">
    <property type="entry name" value="LY6_UPA_recep-like"/>
</dbReference>
<dbReference type="Gene3D" id="2.10.60.10">
    <property type="entry name" value="CD59"/>
    <property type="match status" value="1"/>
</dbReference>
<dbReference type="RefSeq" id="XP_053541801.1">
    <property type="nucleotide sequence ID" value="XM_053685826.1"/>
</dbReference>
<protein>
    <submittedName>
        <fullName evidence="3">Sperm acrosome membrane-associated protein 4</fullName>
    </submittedName>
</protein>
<reference evidence="2" key="1">
    <citation type="journal article" date="2016" name="Nat. Commun.">
        <title>The channel catfish genome sequence provides insights into the evolution of scale formation in teleosts.</title>
        <authorList>
            <person name="Liu Z."/>
            <person name="Liu S."/>
            <person name="Yao J."/>
            <person name="Bao L."/>
            <person name="Zhang J."/>
            <person name="Li Y."/>
            <person name="Jiang C."/>
            <person name="Sun L."/>
            <person name="Wang R."/>
            <person name="Zhang Y."/>
            <person name="Zhou T."/>
            <person name="Zeng Q."/>
            <person name="Fu Q."/>
            <person name="Gao S."/>
            <person name="Li N."/>
            <person name="Koren S."/>
            <person name="Jiang Y."/>
            <person name="Zimin A."/>
            <person name="Xu P."/>
            <person name="Phillippy A.M."/>
            <person name="Geng X."/>
            <person name="Song L."/>
            <person name="Sun F."/>
            <person name="Li C."/>
            <person name="Wang X."/>
            <person name="Chen A."/>
            <person name="Jin Y."/>
            <person name="Yuan Z."/>
            <person name="Yang Y."/>
            <person name="Tan S."/>
            <person name="Peatman E."/>
            <person name="Lu J."/>
            <person name="Qin Z."/>
            <person name="Dunham R."/>
            <person name="Li Z."/>
            <person name="Sonstegard T."/>
            <person name="Feng J."/>
            <person name="Danzmann R.G."/>
            <person name="Schroeder S."/>
            <person name="Scheffler B."/>
            <person name="Duke M.V."/>
            <person name="Ballard L."/>
            <person name="Kucuktas H."/>
            <person name="Kaltenboeck L."/>
            <person name="Liu H."/>
            <person name="Armbruster J."/>
            <person name="Xie Y."/>
            <person name="Kirby M.L."/>
            <person name="Tian Y."/>
            <person name="Flanagan M.E."/>
            <person name="Mu W."/>
            <person name="Waldbieser G.C."/>
        </authorList>
    </citation>
    <scope>NUCLEOTIDE SEQUENCE [LARGE SCALE GENOMIC DNA]</scope>
    <source>
        <strain evidence="2">SDA103</strain>
    </source>
</reference>
<sequence>KYWSLSSGYQITSEKSHRCGSRVVERNNKAGPLLLLTHGWCLFLSPTGLRGRLCLTCYKCVFPNISPLDCQQVPKKCAEGERCLHYTGKAVKDSVTFVLKDKSCAKASECGITGQKRAAGLVFTYTTHCCDTDLCNAVAPLSAPYWRRTALSLCGTVLAVLLASV</sequence>
<dbReference type="SUPFAM" id="SSF57302">
    <property type="entry name" value="Snake toxin-like"/>
    <property type="match status" value="1"/>
</dbReference>
<dbReference type="Pfam" id="PF00021">
    <property type="entry name" value="UPAR_LY6"/>
    <property type="match status" value="1"/>
</dbReference>
<accession>A0A9F7TQT2</accession>
<dbReference type="KEGG" id="ipu:108274815"/>
<feature type="domain" description="UPAR/Ly6" evidence="1">
    <location>
        <begin position="55"/>
        <end position="137"/>
    </location>
</feature>
<organism evidence="2 3">
    <name type="scientific">Ictalurus punctatus</name>
    <name type="common">Channel catfish</name>
    <name type="synonym">Silurus punctatus</name>
    <dbReference type="NCBI Taxonomy" id="7998"/>
    <lineage>
        <taxon>Eukaryota</taxon>
        <taxon>Metazoa</taxon>
        <taxon>Chordata</taxon>
        <taxon>Craniata</taxon>
        <taxon>Vertebrata</taxon>
        <taxon>Euteleostomi</taxon>
        <taxon>Actinopterygii</taxon>
        <taxon>Neopterygii</taxon>
        <taxon>Teleostei</taxon>
        <taxon>Ostariophysi</taxon>
        <taxon>Siluriformes</taxon>
        <taxon>Ictaluridae</taxon>
        <taxon>Ictalurus</taxon>
    </lineage>
</organism>
<feature type="non-terminal residue" evidence="3">
    <location>
        <position position="1"/>
    </location>
</feature>
<dbReference type="OrthoDB" id="8919691at2759"/>
<dbReference type="InterPro" id="IPR045860">
    <property type="entry name" value="Snake_toxin-like_sf"/>
</dbReference>
<name>A0A9F7TQT2_ICTPU</name>
<dbReference type="AlphaFoldDB" id="A0A9F7TQT2"/>
<dbReference type="GeneID" id="108274815"/>